<dbReference type="InterPro" id="IPR004358">
    <property type="entry name" value="Sig_transdc_His_kin-like_C"/>
</dbReference>
<dbReference type="InterPro" id="IPR005467">
    <property type="entry name" value="His_kinase_dom"/>
</dbReference>
<dbReference type="PROSITE" id="PS50110">
    <property type="entry name" value="RESPONSE_REGULATORY"/>
    <property type="match status" value="1"/>
</dbReference>
<comment type="catalytic activity">
    <reaction evidence="1">
        <text>ATP + protein L-histidine = ADP + protein N-phospho-L-histidine.</text>
        <dbReference type="EC" id="2.7.13.3"/>
    </reaction>
</comment>
<evidence type="ECO:0000256" key="3">
    <source>
        <dbReference type="ARBA" id="ARBA00022679"/>
    </source>
</evidence>
<keyword evidence="4" id="KW-0418">Kinase</keyword>
<evidence type="ECO:0000256" key="2">
    <source>
        <dbReference type="ARBA" id="ARBA00012438"/>
    </source>
</evidence>
<dbReference type="EC" id="2.7.13.3" evidence="2"/>
<keyword evidence="5" id="KW-0597">Phosphoprotein</keyword>
<evidence type="ECO:0000259" key="7">
    <source>
        <dbReference type="PROSITE" id="PS50110"/>
    </source>
</evidence>
<dbReference type="SMART" id="SM00448">
    <property type="entry name" value="REC"/>
    <property type="match status" value="1"/>
</dbReference>
<dbReference type="InterPro" id="IPR011006">
    <property type="entry name" value="CheY-like_superfamily"/>
</dbReference>
<dbReference type="SMART" id="SM00387">
    <property type="entry name" value="HATPase_c"/>
    <property type="match status" value="1"/>
</dbReference>
<feature type="domain" description="Histidine kinase" evidence="6">
    <location>
        <begin position="56"/>
        <end position="173"/>
    </location>
</feature>
<dbReference type="Pfam" id="PF02518">
    <property type="entry name" value="HATPase_c"/>
    <property type="match status" value="1"/>
</dbReference>
<dbReference type="GO" id="GO:0009927">
    <property type="term" value="F:histidine phosphotransfer kinase activity"/>
    <property type="evidence" value="ECO:0007669"/>
    <property type="project" value="TreeGrafter"/>
</dbReference>
<dbReference type="InterPro" id="IPR001789">
    <property type="entry name" value="Sig_transdc_resp-reg_receiver"/>
</dbReference>
<accession>A0A832A4X2</accession>
<sequence>MLRTRSFLIFLGVTIFLAVSALVIARYTLVYQLDRLEKRAAEEVLRTIRAGLDIELRKLVRTTSDWAFWDLSTGSVTVSVRRVHLEAPKVGYETIPPGRYIAVRVQDTGKGIPEKDLPHIFEPFYTNKKMGQSGTGLGMTIIWHAVKDMQGYIDVASRPDHGTTFTVYLPEMEPPNHAQSLPAHHGIPRGSGERILVVEDMEDQRVLVKALLTDLGYRVETAANSREALQRVTADRFDALVLDMILEEDGLDGAAVYREVLKVNPDQKALVVSGDVSADRVAAVTALGVSHFVSKPYTVEKLASALHAVLHEDEQKPICL</sequence>
<feature type="domain" description="Response regulatory" evidence="7">
    <location>
        <begin position="194"/>
        <end position="310"/>
    </location>
</feature>
<dbReference type="EMBL" id="DSTK01000036">
    <property type="protein sequence ID" value="HFK98066.1"/>
    <property type="molecule type" value="Genomic_DNA"/>
</dbReference>
<dbReference type="PANTHER" id="PTHR43047:SF72">
    <property type="entry name" value="OSMOSENSING HISTIDINE PROTEIN KINASE SLN1"/>
    <property type="match status" value="1"/>
</dbReference>
<dbReference type="Gene3D" id="3.30.565.10">
    <property type="entry name" value="Histidine kinase-like ATPase, C-terminal domain"/>
    <property type="match status" value="1"/>
</dbReference>
<gene>
    <name evidence="8" type="ORF">ENS06_12205</name>
</gene>
<dbReference type="CDD" id="cd00156">
    <property type="entry name" value="REC"/>
    <property type="match status" value="1"/>
</dbReference>
<keyword evidence="3" id="KW-0808">Transferase</keyword>
<dbReference type="Gene3D" id="3.40.50.2300">
    <property type="match status" value="1"/>
</dbReference>
<dbReference type="PANTHER" id="PTHR43047">
    <property type="entry name" value="TWO-COMPONENT HISTIDINE PROTEIN KINASE"/>
    <property type="match status" value="1"/>
</dbReference>
<dbReference type="InterPro" id="IPR036890">
    <property type="entry name" value="HATPase_C_sf"/>
</dbReference>
<organism evidence="8">
    <name type="scientific">Desulfacinum infernum</name>
    <dbReference type="NCBI Taxonomy" id="35837"/>
    <lineage>
        <taxon>Bacteria</taxon>
        <taxon>Pseudomonadati</taxon>
        <taxon>Thermodesulfobacteriota</taxon>
        <taxon>Syntrophobacteria</taxon>
        <taxon>Syntrophobacterales</taxon>
        <taxon>Syntrophobacteraceae</taxon>
        <taxon>Desulfacinum</taxon>
    </lineage>
</organism>
<dbReference type="SUPFAM" id="SSF55874">
    <property type="entry name" value="ATPase domain of HSP90 chaperone/DNA topoisomerase II/histidine kinase"/>
    <property type="match status" value="1"/>
</dbReference>
<reference evidence="8" key="1">
    <citation type="journal article" date="2020" name="mSystems">
        <title>Genome- and Community-Level Interaction Insights into Carbon Utilization and Element Cycling Functions of Hydrothermarchaeota in Hydrothermal Sediment.</title>
        <authorList>
            <person name="Zhou Z."/>
            <person name="Liu Y."/>
            <person name="Xu W."/>
            <person name="Pan J."/>
            <person name="Luo Z.H."/>
            <person name="Li M."/>
        </authorList>
    </citation>
    <scope>NUCLEOTIDE SEQUENCE [LARGE SCALE GENOMIC DNA]</scope>
    <source>
        <strain evidence="8">SpSt-456</strain>
    </source>
</reference>
<dbReference type="InterPro" id="IPR003594">
    <property type="entry name" value="HATPase_dom"/>
</dbReference>
<dbReference type="GO" id="GO:0005886">
    <property type="term" value="C:plasma membrane"/>
    <property type="evidence" value="ECO:0007669"/>
    <property type="project" value="TreeGrafter"/>
</dbReference>
<evidence type="ECO:0000313" key="8">
    <source>
        <dbReference type="EMBL" id="HFK98066.1"/>
    </source>
</evidence>
<comment type="caution">
    <text evidence="8">The sequence shown here is derived from an EMBL/GenBank/DDBJ whole genome shotgun (WGS) entry which is preliminary data.</text>
</comment>
<protein>
    <recommendedName>
        <fullName evidence="2">histidine kinase</fullName>
        <ecNumber evidence="2">2.7.13.3</ecNumber>
    </recommendedName>
</protein>
<feature type="modified residue" description="4-aspartylphosphate" evidence="5">
    <location>
        <position position="243"/>
    </location>
</feature>
<name>A0A832A4X2_9BACT</name>
<evidence type="ECO:0000256" key="1">
    <source>
        <dbReference type="ARBA" id="ARBA00000085"/>
    </source>
</evidence>
<dbReference type="GO" id="GO:0000155">
    <property type="term" value="F:phosphorelay sensor kinase activity"/>
    <property type="evidence" value="ECO:0007669"/>
    <property type="project" value="TreeGrafter"/>
</dbReference>
<dbReference type="PROSITE" id="PS50109">
    <property type="entry name" value="HIS_KIN"/>
    <property type="match status" value="1"/>
</dbReference>
<proteinExistence type="predicted"/>
<dbReference type="AlphaFoldDB" id="A0A832A4X2"/>
<evidence type="ECO:0000256" key="5">
    <source>
        <dbReference type="PROSITE-ProRule" id="PRU00169"/>
    </source>
</evidence>
<dbReference type="PRINTS" id="PR00344">
    <property type="entry name" value="BCTRLSENSOR"/>
</dbReference>
<dbReference type="SUPFAM" id="SSF52172">
    <property type="entry name" value="CheY-like"/>
    <property type="match status" value="1"/>
</dbReference>
<evidence type="ECO:0000256" key="4">
    <source>
        <dbReference type="ARBA" id="ARBA00022777"/>
    </source>
</evidence>
<dbReference type="Pfam" id="PF00072">
    <property type="entry name" value="Response_reg"/>
    <property type="match status" value="1"/>
</dbReference>
<evidence type="ECO:0000259" key="6">
    <source>
        <dbReference type="PROSITE" id="PS50109"/>
    </source>
</evidence>